<dbReference type="Proteomes" id="UP000730482">
    <property type="component" value="Unassembled WGS sequence"/>
</dbReference>
<protein>
    <submittedName>
        <fullName evidence="1">Uncharacterized protein</fullName>
    </submittedName>
</protein>
<accession>A0ABS5KL61</accession>
<keyword evidence="2" id="KW-1185">Reference proteome</keyword>
<dbReference type="RefSeq" id="WP_212008413.1">
    <property type="nucleotide sequence ID" value="NZ_JAAFYZ010000017.1"/>
</dbReference>
<comment type="caution">
    <text evidence="1">The sequence shown here is derived from an EMBL/GenBank/DDBJ whole genome shotgun (WGS) entry which is preliminary data.</text>
</comment>
<gene>
    <name evidence="1" type="ORF">KGQ19_07805</name>
</gene>
<reference evidence="1 2" key="1">
    <citation type="submission" date="2020-02" db="EMBL/GenBank/DDBJ databases">
        <title>Acidophilic actinobacteria isolated from forest soil.</title>
        <authorList>
            <person name="Golinska P."/>
        </authorList>
    </citation>
    <scope>NUCLEOTIDE SEQUENCE [LARGE SCALE GENOMIC DNA]</scope>
    <source>
        <strain evidence="1 2">NL8</strain>
    </source>
</reference>
<proteinExistence type="predicted"/>
<organism evidence="1 2">
    <name type="scientific">Catenulispora pinistramenti</name>
    <dbReference type="NCBI Taxonomy" id="2705254"/>
    <lineage>
        <taxon>Bacteria</taxon>
        <taxon>Bacillati</taxon>
        <taxon>Actinomycetota</taxon>
        <taxon>Actinomycetes</taxon>
        <taxon>Catenulisporales</taxon>
        <taxon>Catenulisporaceae</taxon>
        <taxon>Catenulispora</taxon>
    </lineage>
</organism>
<evidence type="ECO:0000313" key="2">
    <source>
        <dbReference type="Proteomes" id="UP000730482"/>
    </source>
</evidence>
<name>A0ABS5KL61_9ACTN</name>
<dbReference type="EMBL" id="JAAFYZ010000017">
    <property type="protein sequence ID" value="MBS2546770.1"/>
    <property type="molecule type" value="Genomic_DNA"/>
</dbReference>
<evidence type="ECO:0000313" key="1">
    <source>
        <dbReference type="EMBL" id="MBS2546770.1"/>
    </source>
</evidence>
<sequence>MDVDLLAVGAEDKPVIANLLQLYLHDSSEFEPGALSAHGVFDYAWLDSYCRVGQRLPGSSRFARAGVRDVARDVVRDAVRDVSVGGRDPLAGGVCWRLEFAGGWSLWVGCGWAVV</sequence>